<accession>A0AAV2I4F4</accession>
<dbReference type="InterPro" id="IPR003598">
    <property type="entry name" value="Ig_sub2"/>
</dbReference>
<name>A0AAV2I4F4_LYMST</name>
<dbReference type="SMART" id="SM00409">
    <property type="entry name" value="IG"/>
    <property type="match status" value="2"/>
</dbReference>
<comment type="caution">
    <text evidence="2">The sequence shown here is derived from an EMBL/GenBank/DDBJ whole genome shotgun (WGS) entry which is preliminary data.</text>
</comment>
<dbReference type="Gene3D" id="2.60.40.10">
    <property type="entry name" value="Immunoglobulins"/>
    <property type="match status" value="2"/>
</dbReference>
<dbReference type="PROSITE" id="PS50835">
    <property type="entry name" value="IG_LIKE"/>
    <property type="match status" value="2"/>
</dbReference>
<dbReference type="SUPFAM" id="SSF48726">
    <property type="entry name" value="Immunoglobulin"/>
    <property type="match status" value="2"/>
</dbReference>
<dbReference type="InterPro" id="IPR013783">
    <property type="entry name" value="Ig-like_fold"/>
</dbReference>
<dbReference type="Proteomes" id="UP001497497">
    <property type="component" value="Unassembled WGS sequence"/>
</dbReference>
<dbReference type="Pfam" id="PF00047">
    <property type="entry name" value="ig"/>
    <property type="match status" value="1"/>
</dbReference>
<evidence type="ECO:0000259" key="1">
    <source>
        <dbReference type="PROSITE" id="PS50835"/>
    </source>
</evidence>
<proteinExistence type="predicted"/>
<feature type="domain" description="Ig-like" evidence="1">
    <location>
        <begin position="54"/>
        <end position="103"/>
    </location>
</feature>
<protein>
    <recommendedName>
        <fullName evidence="1">Ig-like domain-containing protein</fullName>
    </recommendedName>
</protein>
<feature type="domain" description="Ig-like" evidence="1">
    <location>
        <begin position="127"/>
        <end position="215"/>
    </location>
</feature>
<evidence type="ECO:0000313" key="3">
    <source>
        <dbReference type="Proteomes" id="UP001497497"/>
    </source>
</evidence>
<dbReference type="AlphaFoldDB" id="A0AAV2I4F4"/>
<sequence>MTLSDASTMERFQILPVLALGLHLICGLSALDCNDLKWRENPVDVFEVKANFALDCGKNSAPDLKYTWTKEDKPVIESSTVKSRGPTVQFLNFSESDEGLYKCYGLSPHSKGLDTKTLLRTIRLRQPRLTKFIRKGKEDHTVREYDYVRLDCSDKGVIIGDTFDYNWYRNFIVQIPHESERMYTDLTGNLHITPVLSEDERFGGKPAKFYCGVTDMWKLKLGYYGNDNYLTVKKVPVASQSKPILKHKSEHATAPLYKTAKLECVFSGYHPKVGMSVKQLVPTERFTRGADWGLGIPEIQVVVQQQETVHIRRQRK</sequence>
<dbReference type="InterPro" id="IPR003599">
    <property type="entry name" value="Ig_sub"/>
</dbReference>
<dbReference type="SMART" id="SM00408">
    <property type="entry name" value="IGc2"/>
    <property type="match status" value="1"/>
</dbReference>
<dbReference type="InterPro" id="IPR013151">
    <property type="entry name" value="Immunoglobulin_dom"/>
</dbReference>
<dbReference type="EMBL" id="CAXITT010000379">
    <property type="protein sequence ID" value="CAL1540370.1"/>
    <property type="molecule type" value="Genomic_DNA"/>
</dbReference>
<keyword evidence="3" id="KW-1185">Reference proteome</keyword>
<gene>
    <name evidence="2" type="ORF">GSLYS_00014019001</name>
</gene>
<organism evidence="2 3">
    <name type="scientific">Lymnaea stagnalis</name>
    <name type="common">Great pond snail</name>
    <name type="synonym">Helix stagnalis</name>
    <dbReference type="NCBI Taxonomy" id="6523"/>
    <lineage>
        <taxon>Eukaryota</taxon>
        <taxon>Metazoa</taxon>
        <taxon>Spiralia</taxon>
        <taxon>Lophotrochozoa</taxon>
        <taxon>Mollusca</taxon>
        <taxon>Gastropoda</taxon>
        <taxon>Heterobranchia</taxon>
        <taxon>Euthyneura</taxon>
        <taxon>Panpulmonata</taxon>
        <taxon>Hygrophila</taxon>
        <taxon>Lymnaeoidea</taxon>
        <taxon>Lymnaeidae</taxon>
        <taxon>Lymnaea</taxon>
    </lineage>
</organism>
<dbReference type="InterPro" id="IPR007110">
    <property type="entry name" value="Ig-like_dom"/>
</dbReference>
<reference evidence="2 3" key="1">
    <citation type="submission" date="2024-04" db="EMBL/GenBank/DDBJ databases">
        <authorList>
            <consortium name="Genoscope - CEA"/>
            <person name="William W."/>
        </authorList>
    </citation>
    <scope>NUCLEOTIDE SEQUENCE [LARGE SCALE GENOMIC DNA]</scope>
</reference>
<evidence type="ECO:0000313" key="2">
    <source>
        <dbReference type="EMBL" id="CAL1540370.1"/>
    </source>
</evidence>
<dbReference type="InterPro" id="IPR036179">
    <property type="entry name" value="Ig-like_dom_sf"/>
</dbReference>